<evidence type="ECO:0000259" key="7">
    <source>
        <dbReference type="PROSITE" id="PS51384"/>
    </source>
</evidence>
<keyword evidence="3" id="KW-0249">Electron transport</keyword>
<feature type="region of interest" description="Disordered" evidence="4">
    <location>
        <begin position="228"/>
        <end position="267"/>
    </location>
</feature>
<dbReference type="PANTHER" id="PTHR34219:SF3">
    <property type="entry name" value="BLL7967 PROTEIN"/>
    <property type="match status" value="1"/>
</dbReference>
<proteinExistence type="predicted"/>
<dbReference type="CDD" id="cd06200">
    <property type="entry name" value="SiR_like1"/>
    <property type="match status" value="1"/>
</dbReference>
<dbReference type="SUPFAM" id="SSF52218">
    <property type="entry name" value="Flavoproteins"/>
    <property type="match status" value="1"/>
</dbReference>
<keyword evidence="5" id="KW-0472">Membrane</keyword>
<protein>
    <recommendedName>
        <fullName evidence="10">PepSY domain-containing protein</fullName>
    </recommendedName>
</protein>
<keyword evidence="3" id="KW-0813">Transport</keyword>
<reference evidence="8 9" key="1">
    <citation type="journal article" date="2018" name="Nat. Biotechnol.">
        <title>A standardized bacterial taxonomy based on genome phylogeny substantially revises the tree of life.</title>
        <authorList>
            <person name="Parks D.H."/>
            <person name="Chuvochina M."/>
            <person name="Waite D.W."/>
            <person name="Rinke C."/>
            <person name="Skarshewski A."/>
            <person name="Chaumeil P.A."/>
            <person name="Hugenholtz P."/>
        </authorList>
    </citation>
    <scope>NUCLEOTIDE SEQUENCE [LARGE SCALE GENOMIC DNA]</scope>
    <source>
        <strain evidence="8">UBA10045</strain>
    </source>
</reference>
<evidence type="ECO:0000256" key="2">
    <source>
        <dbReference type="ARBA" id="ARBA00022643"/>
    </source>
</evidence>
<evidence type="ECO:0000259" key="6">
    <source>
        <dbReference type="PROSITE" id="PS50902"/>
    </source>
</evidence>
<dbReference type="InterPro" id="IPR001433">
    <property type="entry name" value="OxRdtase_FAD/NAD-bd"/>
</dbReference>
<dbReference type="InterPro" id="IPR001709">
    <property type="entry name" value="Flavoprot_Pyr_Nucl_cyt_Rdtase"/>
</dbReference>
<dbReference type="InterPro" id="IPR017938">
    <property type="entry name" value="Riboflavin_synthase-like_b-brl"/>
</dbReference>
<feature type="domain" description="FAD-binding FR-type" evidence="7">
    <location>
        <begin position="567"/>
        <end position="730"/>
    </location>
</feature>
<dbReference type="Gene3D" id="3.40.50.80">
    <property type="entry name" value="Nucleotide-binding domain of ferredoxin-NADP reductase (FNR) module"/>
    <property type="match status" value="1"/>
</dbReference>
<feature type="transmembrane region" description="Helical" evidence="5">
    <location>
        <begin position="12"/>
        <end position="33"/>
    </location>
</feature>
<dbReference type="Proteomes" id="UP000262257">
    <property type="component" value="Unassembled WGS sequence"/>
</dbReference>
<dbReference type="SUPFAM" id="SSF52343">
    <property type="entry name" value="Ferredoxin reductase-like, C-terminal NADP-linked domain"/>
    <property type="match status" value="1"/>
</dbReference>
<dbReference type="PROSITE" id="PS50902">
    <property type="entry name" value="FLAVODOXIN_LIKE"/>
    <property type="match status" value="1"/>
</dbReference>
<dbReference type="Pfam" id="PF00258">
    <property type="entry name" value="Flavodoxin_1"/>
    <property type="match status" value="1"/>
</dbReference>
<evidence type="ECO:0000256" key="5">
    <source>
        <dbReference type="SAM" id="Phobius"/>
    </source>
</evidence>
<dbReference type="InterPro" id="IPR017927">
    <property type="entry name" value="FAD-bd_FR_type"/>
</dbReference>
<dbReference type="SUPFAM" id="SSF63380">
    <property type="entry name" value="Riboflavin synthase domain-like"/>
    <property type="match status" value="1"/>
</dbReference>
<dbReference type="InterPro" id="IPR005625">
    <property type="entry name" value="PepSY-ass_TM"/>
</dbReference>
<keyword evidence="1" id="KW-0285">Flavoprotein</keyword>
<evidence type="ECO:0000256" key="3">
    <source>
        <dbReference type="ARBA" id="ARBA00022982"/>
    </source>
</evidence>
<dbReference type="InterPro" id="IPR039261">
    <property type="entry name" value="FNR_nucleotide-bd"/>
</dbReference>
<dbReference type="PANTHER" id="PTHR34219">
    <property type="entry name" value="IRON-REGULATED INNER MEMBRANE PROTEIN-RELATED"/>
    <property type="match status" value="1"/>
</dbReference>
<feature type="transmembrane region" description="Helical" evidence="5">
    <location>
        <begin position="140"/>
        <end position="160"/>
    </location>
</feature>
<dbReference type="Pfam" id="PF00175">
    <property type="entry name" value="NAD_binding_1"/>
    <property type="match status" value="1"/>
</dbReference>
<evidence type="ECO:0000256" key="1">
    <source>
        <dbReference type="ARBA" id="ARBA00022630"/>
    </source>
</evidence>
<dbReference type="PRINTS" id="PR00371">
    <property type="entry name" value="FPNCR"/>
</dbReference>
<dbReference type="Gene3D" id="3.40.50.360">
    <property type="match status" value="1"/>
</dbReference>
<keyword evidence="2" id="KW-0288">FMN</keyword>
<dbReference type="PRINTS" id="PR00369">
    <property type="entry name" value="FLAVODOXIN"/>
</dbReference>
<dbReference type="Pfam" id="PF03929">
    <property type="entry name" value="PepSY_TM"/>
    <property type="match status" value="1"/>
</dbReference>
<keyword evidence="5" id="KW-1133">Transmembrane helix</keyword>
<dbReference type="AlphaFoldDB" id="A0A3D3FXI1"/>
<name>A0A3D3FXI1_ACIRA</name>
<dbReference type="GO" id="GO:0010181">
    <property type="term" value="F:FMN binding"/>
    <property type="evidence" value="ECO:0007669"/>
    <property type="project" value="InterPro"/>
</dbReference>
<evidence type="ECO:0000313" key="9">
    <source>
        <dbReference type="Proteomes" id="UP000262257"/>
    </source>
</evidence>
<dbReference type="EMBL" id="DPXL01000027">
    <property type="protein sequence ID" value="HCM30546.1"/>
    <property type="molecule type" value="Genomic_DNA"/>
</dbReference>
<feature type="transmembrane region" description="Helical" evidence="5">
    <location>
        <begin position="181"/>
        <end position="207"/>
    </location>
</feature>
<accession>A0A3D3FXI1</accession>
<feature type="transmembrane region" description="Helical" evidence="5">
    <location>
        <begin position="364"/>
        <end position="388"/>
    </location>
</feature>
<dbReference type="InterPro" id="IPR008254">
    <property type="entry name" value="Flavodoxin/NO_synth"/>
</dbReference>
<evidence type="ECO:0008006" key="10">
    <source>
        <dbReference type="Google" id="ProtNLM"/>
    </source>
</evidence>
<evidence type="ECO:0000313" key="8">
    <source>
        <dbReference type="EMBL" id="HCM30546.1"/>
    </source>
</evidence>
<comment type="caution">
    <text evidence="8">The sequence shown here is derived from an EMBL/GenBank/DDBJ whole genome shotgun (WGS) entry which is preliminary data.</text>
</comment>
<dbReference type="PROSITE" id="PS51384">
    <property type="entry name" value="FAD_FR"/>
    <property type="match status" value="1"/>
</dbReference>
<gene>
    <name evidence="8" type="ORF">DIC32_01875</name>
</gene>
<dbReference type="InterPro" id="IPR029039">
    <property type="entry name" value="Flavoprotein-like_sf"/>
</dbReference>
<dbReference type="InterPro" id="IPR001094">
    <property type="entry name" value="Flavdoxin-like"/>
</dbReference>
<feature type="domain" description="Flavodoxin-like" evidence="6">
    <location>
        <begin position="416"/>
        <end position="554"/>
    </location>
</feature>
<dbReference type="GO" id="GO:0016491">
    <property type="term" value="F:oxidoreductase activity"/>
    <property type="evidence" value="ECO:0007669"/>
    <property type="project" value="InterPro"/>
</dbReference>
<keyword evidence="5" id="KW-0812">Transmembrane</keyword>
<sequence length="869" mass="99205">MFKKTFFQVHWFLGITAGLILSIMGVTGAIYSYEQQILKWINQDSYVVQAEQRDKLTPAELYQHFHQQSPELKINSITVDTDPAASSTVNIEKKGERRGYNMMVNPYTAEVLPEIQGRKFFQFIQQLHRNLTVGPVGKQITGACTLMLIFFVLSGLYLRWPKKHSWRQWFFIKPRLKGRNFIWDLHAVVGTWVVIFYLILACTGLFWSYEWWRNGMFKVLGVEREQPALQGGNQPRGQEKELRASTGRSGGQQTGDREADRKRGQGLPPEQVQLALTQAWTGFNAQIGREYSSLTLTLPKKPDGKIELSFTDAVPQHERARNKAVFDYRTSQLENLELYEDKKLNEKIMSSMLPVHRGSFFGSVYQFLVMLAALAMPLFFVTGWMLYLKRRKQKKLTQAARNSSTAHSIDPNAKSWLITYATQTGMSEQLAWRTATSLQEARQPVTVKPIQQLHEADLKQAEHVLFVVSTYGTGEAPDLATGFVKKLMKSDLDLSHLNYAVLALGSQEYPDSYCSFGHEVNHWLKRSGAHPLFDVIEINNGSNEDIQRWNQALARATRLDLSNMNIEKVFDQWILDKRELLNPGSLGRPAYNVELKAKHDVIWQAGDIAEIQPGNSQARIQDFLNQHQLDGNTQVNSINMSLAEALWDRDLTGTVEVFNSVDQLLEQLPALPSREYSIASIPSQQVLRLVVRQCEGADGLGLGSGWLTKHVPLHSPVALRIRTNESFHLIDDNRPIICIGNGTGIAGLMSLLHSRVRQDYTQNWLIFGERQRNCDYFYQSTLEAWQTTGMLQRLDLAFSRDQEQRMYVHHILREHSEELKSWIERGAVIYVCGSINGMASDVDQALIDILGECCVDDLRQNGRYRRDVY</sequence>
<organism evidence="8 9">
    <name type="scientific">Acinetobacter radioresistens</name>
    <dbReference type="NCBI Taxonomy" id="40216"/>
    <lineage>
        <taxon>Bacteria</taxon>
        <taxon>Pseudomonadati</taxon>
        <taxon>Pseudomonadota</taxon>
        <taxon>Gammaproteobacteria</taxon>
        <taxon>Moraxellales</taxon>
        <taxon>Moraxellaceae</taxon>
        <taxon>Acinetobacter</taxon>
    </lineage>
</organism>
<evidence type="ECO:0000256" key="4">
    <source>
        <dbReference type="SAM" id="MobiDB-lite"/>
    </source>
</evidence>